<dbReference type="RefSeq" id="XP_002111459.1">
    <property type="nucleotide sequence ID" value="XM_002111423.1"/>
</dbReference>
<proteinExistence type="predicted"/>
<protein>
    <recommendedName>
        <fullName evidence="4">TIR domain-containing protein</fullName>
    </recommendedName>
</protein>
<evidence type="ECO:0000256" key="1">
    <source>
        <dbReference type="SAM" id="MobiDB-lite"/>
    </source>
</evidence>
<evidence type="ECO:0000313" key="2">
    <source>
        <dbReference type="EMBL" id="EDV25426.1"/>
    </source>
</evidence>
<dbReference type="HOGENOM" id="CLU_827244_0_0_1"/>
<organism evidence="2 3">
    <name type="scientific">Trichoplax adhaerens</name>
    <name type="common">Trichoplax reptans</name>
    <dbReference type="NCBI Taxonomy" id="10228"/>
    <lineage>
        <taxon>Eukaryota</taxon>
        <taxon>Metazoa</taxon>
        <taxon>Placozoa</taxon>
        <taxon>Uniplacotomia</taxon>
        <taxon>Trichoplacea</taxon>
        <taxon>Trichoplacidae</taxon>
        <taxon>Trichoplax</taxon>
    </lineage>
</organism>
<evidence type="ECO:0008006" key="4">
    <source>
        <dbReference type="Google" id="ProtNLM"/>
    </source>
</evidence>
<dbReference type="CTD" id="6752672"/>
<dbReference type="SUPFAM" id="SSF52200">
    <property type="entry name" value="Toll/Interleukin receptor TIR domain"/>
    <property type="match status" value="1"/>
</dbReference>
<dbReference type="InterPro" id="IPR035897">
    <property type="entry name" value="Toll_tir_struct_dom_sf"/>
</dbReference>
<accession>B3RV26</accession>
<evidence type="ECO:0000313" key="3">
    <source>
        <dbReference type="Proteomes" id="UP000009022"/>
    </source>
</evidence>
<dbReference type="GeneID" id="6752672"/>
<dbReference type="KEGG" id="tad:TRIADDRAFT_55502"/>
<feature type="compositionally biased region" description="Polar residues" evidence="1">
    <location>
        <begin position="61"/>
        <end position="70"/>
    </location>
</feature>
<gene>
    <name evidence="2" type="ORF">TRIADDRAFT_55502</name>
</gene>
<feature type="compositionally biased region" description="Polar residues" evidence="1">
    <location>
        <begin position="97"/>
        <end position="107"/>
    </location>
</feature>
<feature type="region of interest" description="Disordered" evidence="1">
    <location>
        <begin position="61"/>
        <end position="107"/>
    </location>
</feature>
<dbReference type="Proteomes" id="UP000009022">
    <property type="component" value="Unassembled WGS sequence"/>
</dbReference>
<name>B3RV26_TRIAD</name>
<dbReference type="InParanoid" id="B3RV26"/>
<dbReference type="EMBL" id="DS985244">
    <property type="protein sequence ID" value="EDV25426.1"/>
    <property type="molecule type" value="Genomic_DNA"/>
</dbReference>
<keyword evidence="3" id="KW-1185">Reference proteome</keyword>
<reference evidence="2 3" key="1">
    <citation type="journal article" date="2008" name="Nature">
        <title>The Trichoplax genome and the nature of placozoans.</title>
        <authorList>
            <person name="Srivastava M."/>
            <person name="Begovic E."/>
            <person name="Chapman J."/>
            <person name="Putnam N.H."/>
            <person name="Hellsten U."/>
            <person name="Kawashima T."/>
            <person name="Kuo A."/>
            <person name="Mitros T."/>
            <person name="Salamov A."/>
            <person name="Carpenter M.L."/>
            <person name="Signorovitch A.Y."/>
            <person name="Moreno M.A."/>
            <person name="Kamm K."/>
            <person name="Grimwood J."/>
            <person name="Schmutz J."/>
            <person name="Shapiro H."/>
            <person name="Grigoriev I.V."/>
            <person name="Buss L.W."/>
            <person name="Schierwater B."/>
            <person name="Dellaporta S.L."/>
            <person name="Rokhsar D.S."/>
        </authorList>
    </citation>
    <scope>NUCLEOTIDE SEQUENCE [LARGE SCALE GENOMIC DNA]</scope>
    <source>
        <strain evidence="2 3">Grell-BS-1999</strain>
    </source>
</reference>
<dbReference type="PhylomeDB" id="B3RV26"/>
<dbReference type="AlphaFoldDB" id="B3RV26"/>
<sequence length="336" mass="37781">MTAKIHSVHKMLLMLSEFTWQTKDMALRKHITYTLADAKNTRAGSKLVTLFIHSKLDQLQSPQRSTNAANEKSDAHRAMPKQNLLEDETSPYRESDMPQSYQESAINSNGSSPYYDFLLIYNNDDKEIADPIVSKLKKLKIKCVGDGGPGQSLLIDSGKDFIKAKRIVFFLTKSLLAKNQWVKLLADPHAYKLLFTEGDPLIAIWYVGIDEILRRIPFLAGRVGISGHQGANYVAEKLIKISRDNNVYDVDLEAMKYLESEAKIIYEDIYGILSPSISSPPVSSITINQSPEFHTDGNSQTEGNVPDVDQDSNFCGEMVIYIAVFVRLQLLHLLTH</sequence>